<evidence type="ECO:0000313" key="3">
    <source>
        <dbReference type="Proteomes" id="UP000818029"/>
    </source>
</evidence>
<reference evidence="3" key="1">
    <citation type="journal article" date="2020" name="Nat. Genet.">
        <title>Genomic diversifications of five Gossypium allopolyploid species and their impact on cotton improvement.</title>
        <authorList>
            <person name="Chen Z.J."/>
            <person name="Sreedasyam A."/>
            <person name="Ando A."/>
            <person name="Song Q."/>
            <person name="De Santiago L.M."/>
            <person name="Hulse-Kemp A.M."/>
            <person name="Ding M."/>
            <person name="Ye W."/>
            <person name="Kirkbride R.C."/>
            <person name="Jenkins J."/>
            <person name="Plott C."/>
            <person name="Lovell J."/>
            <person name="Lin Y.M."/>
            <person name="Vaughn R."/>
            <person name="Liu B."/>
            <person name="Simpson S."/>
            <person name="Scheffler B.E."/>
            <person name="Wen L."/>
            <person name="Saski C.A."/>
            <person name="Grover C.E."/>
            <person name="Hu G."/>
            <person name="Conover J.L."/>
            <person name="Carlson J.W."/>
            <person name="Shu S."/>
            <person name="Boston L.B."/>
            <person name="Williams M."/>
            <person name="Peterson D.G."/>
            <person name="McGee K."/>
            <person name="Jones D.C."/>
            <person name="Wendel J.F."/>
            <person name="Stelly D.M."/>
            <person name="Grimwood J."/>
            <person name="Schmutz J."/>
        </authorList>
    </citation>
    <scope>NUCLEOTIDE SEQUENCE [LARGE SCALE GENOMIC DNA]</scope>
    <source>
        <strain evidence="3">cv. TM-1</strain>
    </source>
</reference>
<dbReference type="Proteomes" id="UP000818029">
    <property type="component" value="Chromosome A07"/>
</dbReference>
<proteinExistence type="predicted"/>
<feature type="coiled-coil region" evidence="1">
    <location>
        <begin position="10"/>
        <end position="112"/>
    </location>
</feature>
<evidence type="ECO:0000313" key="4">
    <source>
        <dbReference type="RefSeq" id="XP_040930031.1"/>
    </source>
</evidence>
<dbReference type="GeneID" id="121203664"/>
<keyword evidence="1" id="KW-0175">Coiled coil</keyword>
<protein>
    <submittedName>
        <fullName evidence="4">Tropomyosin-1-like</fullName>
    </submittedName>
</protein>
<dbReference type="Gene3D" id="1.10.287.1490">
    <property type="match status" value="1"/>
</dbReference>
<feature type="region of interest" description="Disordered" evidence="2">
    <location>
        <begin position="177"/>
        <end position="202"/>
    </location>
</feature>
<sequence length="202" mass="24159">MRTAGLGKTFEQWHHEIQEEKTNADRWEKKFREAQARNEDLKKCLSESRNGRGELKARVAELEKSLHQYRNCNTAMELRASLSKIEEMKRRIEELEASLQNYEIQFFEANEDRWKEQLHHAQYQVRNRDYLMGEAITQIQEYQMQEQLAKIQREMNEQMVESQREIMSQLSQLLLGRTDKGKGPMDKFEETNEDPQYLQASL</sequence>
<evidence type="ECO:0000256" key="2">
    <source>
        <dbReference type="SAM" id="MobiDB-lite"/>
    </source>
</evidence>
<organism evidence="3 4">
    <name type="scientific">Gossypium hirsutum</name>
    <name type="common">Upland cotton</name>
    <name type="synonym">Gossypium mexicanum</name>
    <dbReference type="NCBI Taxonomy" id="3635"/>
    <lineage>
        <taxon>Eukaryota</taxon>
        <taxon>Viridiplantae</taxon>
        <taxon>Streptophyta</taxon>
        <taxon>Embryophyta</taxon>
        <taxon>Tracheophyta</taxon>
        <taxon>Spermatophyta</taxon>
        <taxon>Magnoliopsida</taxon>
        <taxon>eudicotyledons</taxon>
        <taxon>Gunneridae</taxon>
        <taxon>Pentapetalae</taxon>
        <taxon>rosids</taxon>
        <taxon>malvids</taxon>
        <taxon>Malvales</taxon>
        <taxon>Malvaceae</taxon>
        <taxon>Malvoideae</taxon>
        <taxon>Gossypium</taxon>
    </lineage>
</organism>
<gene>
    <name evidence="4" type="primary">LOC121203664</name>
</gene>
<keyword evidence="3" id="KW-1185">Reference proteome</keyword>
<dbReference type="RefSeq" id="XP_040930031.1">
    <property type="nucleotide sequence ID" value="XM_041074097.1"/>
</dbReference>
<reference evidence="4" key="2">
    <citation type="submission" date="2025-08" db="UniProtKB">
        <authorList>
            <consortium name="RefSeq"/>
        </authorList>
    </citation>
    <scope>IDENTIFICATION</scope>
</reference>
<name>A0ABM2YHJ7_GOSHI</name>
<evidence type="ECO:0000256" key="1">
    <source>
        <dbReference type="SAM" id="Coils"/>
    </source>
</evidence>
<feature type="compositionally biased region" description="Basic and acidic residues" evidence="2">
    <location>
        <begin position="177"/>
        <end position="190"/>
    </location>
</feature>
<accession>A0ABM2YHJ7</accession>